<feature type="compositionally biased region" description="Acidic residues" evidence="1">
    <location>
        <begin position="63"/>
        <end position="73"/>
    </location>
</feature>
<organism evidence="2 3">
    <name type="scientific">Mycena maculata</name>
    <dbReference type="NCBI Taxonomy" id="230809"/>
    <lineage>
        <taxon>Eukaryota</taxon>
        <taxon>Fungi</taxon>
        <taxon>Dikarya</taxon>
        <taxon>Basidiomycota</taxon>
        <taxon>Agaricomycotina</taxon>
        <taxon>Agaricomycetes</taxon>
        <taxon>Agaricomycetidae</taxon>
        <taxon>Agaricales</taxon>
        <taxon>Marasmiineae</taxon>
        <taxon>Mycenaceae</taxon>
        <taxon>Mycena</taxon>
    </lineage>
</organism>
<accession>A0AAD7IM99</accession>
<dbReference type="AlphaFoldDB" id="A0AAD7IM99"/>
<evidence type="ECO:0000313" key="2">
    <source>
        <dbReference type="EMBL" id="KAJ7746447.1"/>
    </source>
</evidence>
<dbReference type="Proteomes" id="UP001215280">
    <property type="component" value="Unassembled WGS sequence"/>
</dbReference>
<protein>
    <submittedName>
        <fullName evidence="2">Uncharacterized protein</fullName>
    </submittedName>
</protein>
<evidence type="ECO:0000313" key="3">
    <source>
        <dbReference type="Proteomes" id="UP001215280"/>
    </source>
</evidence>
<dbReference type="EMBL" id="JARJLG010000098">
    <property type="protein sequence ID" value="KAJ7746447.1"/>
    <property type="molecule type" value="Genomic_DNA"/>
</dbReference>
<reference evidence="2" key="1">
    <citation type="submission" date="2023-03" db="EMBL/GenBank/DDBJ databases">
        <title>Massive genome expansion in bonnet fungi (Mycena s.s.) driven by repeated elements and novel gene families across ecological guilds.</title>
        <authorList>
            <consortium name="Lawrence Berkeley National Laboratory"/>
            <person name="Harder C.B."/>
            <person name="Miyauchi S."/>
            <person name="Viragh M."/>
            <person name="Kuo A."/>
            <person name="Thoen E."/>
            <person name="Andreopoulos B."/>
            <person name="Lu D."/>
            <person name="Skrede I."/>
            <person name="Drula E."/>
            <person name="Henrissat B."/>
            <person name="Morin E."/>
            <person name="Kohler A."/>
            <person name="Barry K."/>
            <person name="LaButti K."/>
            <person name="Morin E."/>
            <person name="Salamov A."/>
            <person name="Lipzen A."/>
            <person name="Mereny Z."/>
            <person name="Hegedus B."/>
            <person name="Baldrian P."/>
            <person name="Stursova M."/>
            <person name="Weitz H."/>
            <person name="Taylor A."/>
            <person name="Grigoriev I.V."/>
            <person name="Nagy L.G."/>
            <person name="Martin F."/>
            <person name="Kauserud H."/>
        </authorList>
    </citation>
    <scope>NUCLEOTIDE SEQUENCE</scope>
    <source>
        <strain evidence="2">CBHHK188m</strain>
    </source>
</reference>
<gene>
    <name evidence="2" type="ORF">DFH07DRAFT_776346</name>
</gene>
<sequence>MAKIITLETEKRFQCHELKWIGVDKDEGLYSMSSSNNVWERWQALTMQAVYWILEVGGSDDCLDQEDDYEGPDEGSGTKKRGLKAPCGGVKKARKNLKKPAKVHKQPAKKAPAVKAKNRGKL</sequence>
<keyword evidence="3" id="KW-1185">Reference proteome</keyword>
<evidence type="ECO:0000256" key="1">
    <source>
        <dbReference type="SAM" id="MobiDB-lite"/>
    </source>
</evidence>
<comment type="caution">
    <text evidence="2">The sequence shown here is derived from an EMBL/GenBank/DDBJ whole genome shotgun (WGS) entry which is preliminary data.</text>
</comment>
<name>A0AAD7IM99_9AGAR</name>
<proteinExistence type="predicted"/>
<feature type="region of interest" description="Disordered" evidence="1">
    <location>
        <begin position="63"/>
        <end position="122"/>
    </location>
</feature>
<feature type="compositionally biased region" description="Basic residues" evidence="1">
    <location>
        <begin position="91"/>
        <end position="108"/>
    </location>
</feature>